<dbReference type="InterPro" id="IPR036709">
    <property type="entry name" value="Autotransporte_beta_dom_sf"/>
</dbReference>
<dbReference type="InterPro" id="IPR043990">
    <property type="entry name" value="AC_1"/>
</dbReference>
<dbReference type="PROSITE" id="PS51208">
    <property type="entry name" value="AUTOTRANSPORTER"/>
    <property type="match status" value="1"/>
</dbReference>
<dbReference type="PATRIC" id="fig|566551.4.peg.3360"/>
<feature type="compositionally biased region" description="Gly residues" evidence="1">
    <location>
        <begin position="244"/>
        <end position="258"/>
    </location>
</feature>
<accession>S3J4T2</accession>
<dbReference type="HOGENOM" id="CLU_002551_8_0_6"/>
<dbReference type="InterPro" id="IPR006315">
    <property type="entry name" value="OM_autotransptr_brl_dom"/>
</dbReference>
<organism evidence="3 4">
    <name type="scientific">Cedecea davisae DSM 4568</name>
    <dbReference type="NCBI Taxonomy" id="566551"/>
    <lineage>
        <taxon>Bacteria</taxon>
        <taxon>Pseudomonadati</taxon>
        <taxon>Pseudomonadota</taxon>
        <taxon>Gammaproteobacteria</taxon>
        <taxon>Enterobacterales</taxon>
        <taxon>Enterobacteriaceae</taxon>
        <taxon>Cedecea</taxon>
    </lineage>
</organism>
<dbReference type="Gene3D" id="2.40.128.130">
    <property type="entry name" value="Autotransporter beta-domain"/>
    <property type="match status" value="1"/>
</dbReference>
<feature type="region of interest" description="Disordered" evidence="1">
    <location>
        <begin position="501"/>
        <end position="559"/>
    </location>
</feature>
<feature type="region of interest" description="Disordered" evidence="1">
    <location>
        <begin position="329"/>
        <end position="361"/>
    </location>
</feature>
<dbReference type="InterPro" id="IPR050909">
    <property type="entry name" value="Bact_Autotransporter_VF"/>
</dbReference>
<evidence type="ECO:0000256" key="1">
    <source>
        <dbReference type="SAM" id="MobiDB-lite"/>
    </source>
</evidence>
<dbReference type="STRING" id="566551.HMPREF0201_03680"/>
<feature type="compositionally biased region" description="Gly residues" evidence="1">
    <location>
        <begin position="394"/>
        <end position="410"/>
    </location>
</feature>
<dbReference type="GO" id="GO:0019867">
    <property type="term" value="C:outer membrane"/>
    <property type="evidence" value="ECO:0007669"/>
    <property type="project" value="InterPro"/>
</dbReference>
<dbReference type="Proteomes" id="UP000014585">
    <property type="component" value="Unassembled WGS sequence"/>
</dbReference>
<reference evidence="3 4" key="1">
    <citation type="submission" date="2013-04" db="EMBL/GenBank/DDBJ databases">
        <authorList>
            <person name="Weinstock G."/>
            <person name="Sodergren E."/>
            <person name="Lobos E.A."/>
            <person name="Fulton L."/>
            <person name="Fulton R."/>
            <person name="Courtney L."/>
            <person name="Fronick C."/>
            <person name="O'Laughlin M."/>
            <person name="Godfrey J."/>
            <person name="Wilson R.M."/>
            <person name="Miner T."/>
            <person name="Farmer C."/>
            <person name="Delehaunty K."/>
            <person name="Cordes M."/>
            <person name="Minx P."/>
            <person name="Tomlinson C."/>
            <person name="Chen J."/>
            <person name="Wollam A."/>
            <person name="Pepin K.H."/>
            <person name="Palsikar V.B."/>
            <person name="Zhang X."/>
            <person name="Suruliraj S."/>
            <person name="Perna N.T."/>
            <person name="Plunkett G."/>
            <person name="Warren W."/>
            <person name="Mitreva M."/>
            <person name="Mardis E.R."/>
            <person name="Wilson R.K."/>
        </authorList>
    </citation>
    <scope>NUCLEOTIDE SEQUENCE [LARGE SCALE GENOMIC DNA]</scope>
    <source>
        <strain evidence="3 4">DSM 4568</strain>
    </source>
</reference>
<dbReference type="CDD" id="cd01344">
    <property type="entry name" value="PL2_Passenger_AT"/>
    <property type="match status" value="1"/>
</dbReference>
<dbReference type="EMBL" id="ATDT01000032">
    <property type="protein sequence ID" value="EPF15012.1"/>
    <property type="molecule type" value="Genomic_DNA"/>
</dbReference>
<feature type="compositionally biased region" description="Gly residues" evidence="1">
    <location>
        <begin position="374"/>
        <end position="386"/>
    </location>
</feature>
<proteinExistence type="predicted"/>
<evidence type="ECO:0000259" key="2">
    <source>
        <dbReference type="PROSITE" id="PS51208"/>
    </source>
</evidence>
<dbReference type="SUPFAM" id="SSF103515">
    <property type="entry name" value="Autotransporter"/>
    <property type="match status" value="1"/>
</dbReference>
<feature type="compositionally biased region" description="Gly residues" evidence="1">
    <location>
        <begin position="501"/>
        <end position="534"/>
    </location>
</feature>
<sequence length="1346" mass="130560">MAADGQNGAPSSVSDSAQGGGGGTMDTTTGIGGNGGEGGSGERGQGSSQGENGGAGSVDGVTNSLPAGTATGGVGQQPDGNATNGSGSAGGGGGGGSAGLVLADDIQHNNAGSIVGGNGGRGGNGGSNTTDVADSGNGGNGGNGGDGGAGVLITGAGNYTNDGSVTGGDGGTGGNTGSATANSQTTAGEVLHGGSGGAGGAGGNGVMSTQGGNITNTGTITGGRGATGGLAANADTKNNDDVTGIGGTGGEAASGGSGVWLSGTSTVTNSGNILGGNGGDGGNGGAVESGKGSGVVGYGSAGGHGGSGITVMGSGKVINNSGGHIIGGNAGTGGGGNSNSTGDNLSGGDGGDGGKGGSGIALDGGGSVSNFGEVTGGLGNRGGGSGNLSSSLGGDSGAGGTGIEINGGGDVTNETSGMVTGGKGGDDSAGGGGVGGSGGDAIAIIGAGNVTNHGSFLGGNGGAGANGNSSTTNGGTGAQGGNGLSIEGKGKVTNDVGATITGGLGGTGGGSGGDASIGGSGGEGGSGVLIGSGGQVVNNGSIQGGNGNRGGGGGGDAGGAGGSGVRISAGGGSVFNSGTISGGNGGEPGTAGANNGVGNVGVGGIGISGSDMTIVNSGTLTGGMDFNGQNRSQAVLFTGGTNSLELRDGYNVQGNVQAGPGDDTLILGGNADSQFDATAIGDSAQYQGFEHFHKTGASIWVLNNVTDADTPWTLYDGVLQIAQDGALGSDSSVLTFDGGTLQLSNSFDLERAVVLESAGGTLDTQQHNTTISQSVTGSGGLTKLGSGALTMTGDSTYTGTTTLAEGSLDVTGSLIGDVTAKSMTQLSGTGSIGAATLETGSTLTVGSPLQSDDSAASFSVNGELNNDGTVNLSRSPTISGNRLNVSGDYIGGANSALNVNTVLGDDNSLTDKLVVRGSTSGSTVLAVNNVGGQGDETSQGIEVVNVGGNSAASSFTQAGRIVAGAWDYSLVQKGQNWYLTSMSEMPPVDPVDPIVPPVDPVDPPVGPIIPPVTINRPSPVPVPVYRPEVGSYLVNLTAANTLFNLTLDDREGATEYRAPIDGRGMTRGTFWLRQEGGQNRFKTGEGQIKSSANRYVAQMGNEFLHGSTNENGRWGAGLMAGYGNVSGHSSSSLTGYRSDSDMDGYSVGAYGTWYQNAVSREGMYVDSWVMYNWFNNRVSGEDLADEHYKSRGFTASLESGYNMLLSESERRAVYLEPQAQLTWMGVHSSEHSEANGTRIQDSGQGNLQSRLGMRLYLRGHRTEDDGKGREFKPYIEMNWLHNTKNFGVRMGNKLLNEEGARNIGQLKLGVQGQISPSLNMWGGVAQQIGDKGYRDTSAMIGVKYGF</sequence>
<gene>
    <name evidence="3" type="ORF">HMPREF0201_03680</name>
</gene>
<protein>
    <submittedName>
        <fullName evidence="3">Outer membrane autotransporter barrel domain protein</fullName>
    </submittedName>
</protein>
<dbReference type="PANTHER" id="PTHR12338">
    <property type="entry name" value="AUTOTRANSPORTER"/>
    <property type="match status" value="1"/>
</dbReference>
<dbReference type="PANTHER" id="PTHR12338:SF5">
    <property type="entry name" value="ANTIGEN 43-RELATED"/>
    <property type="match status" value="1"/>
</dbReference>
<feature type="region of interest" description="Disordered" evidence="1">
    <location>
        <begin position="187"/>
        <end position="264"/>
    </location>
</feature>
<dbReference type="InterPro" id="IPR012332">
    <property type="entry name" value="Autotransporter_pectin_lyase_C"/>
</dbReference>
<comment type="caution">
    <text evidence="3">The sequence shown here is derived from an EMBL/GenBank/DDBJ whole genome shotgun (WGS) entry which is preliminary data.</text>
</comment>
<dbReference type="SUPFAM" id="SSF51126">
    <property type="entry name" value="Pectin lyase-like"/>
    <property type="match status" value="1"/>
</dbReference>
<feature type="compositionally biased region" description="Gly residues" evidence="1">
    <location>
        <begin position="419"/>
        <end position="433"/>
    </location>
</feature>
<feature type="compositionally biased region" description="Gly residues" evidence="1">
    <location>
        <begin position="345"/>
        <end position="361"/>
    </location>
</feature>
<feature type="compositionally biased region" description="Gly residues" evidence="1">
    <location>
        <begin position="114"/>
        <end position="126"/>
    </location>
</feature>
<feature type="compositionally biased region" description="Gly residues" evidence="1">
    <location>
        <begin position="18"/>
        <end position="44"/>
    </location>
</feature>
<feature type="region of interest" description="Disordered" evidence="1">
    <location>
        <begin position="1"/>
        <end position="144"/>
    </location>
</feature>
<feature type="domain" description="Autotransporter" evidence="2">
    <location>
        <begin position="1063"/>
        <end position="1346"/>
    </location>
</feature>
<dbReference type="NCBIfam" id="TIGR01414">
    <property type="entry name" value="autotrans_barl"/>
    <property type="match status" value="1"/>
</dbReference>
<dbReference type="InterPro" id="IPR011050">
    <property type="entry name" value="Pectin_lyase_fold/virulence"/>
</dbReference>
<dbReference type="SMART" id="SM00869">
    <property type="entry name" value="Autotransporter"/>
    <property type="match status" value="1"/>
</dbReference>
<feature type="region of interest" description="Disordered" evidence="1">
    <location>
        <begin position="373"/>
        <end position="433"/>
    </location>
</feature>
<dbReference type="Gene3D" id="2.160.20.20">
    <property type="match status" value="1"/>
</dbReference>
<dbReference type="Pfam" id="PF03797">
    <property type="entry name" value="Autotransporter"/>
    <property type="match status" value="1"/>
</dbReference>
<feature type="compositionally biased region" description="Gly residues" evidence="1">
    <location>
        <begin position="191"/>
        <end position="205"/>
    </location>
</feature>
<evidence type="ECO:0000313" key="4">
    <source>
        <dbReference type="Proteomes" id="UP000014585"/>
    </source>
</evidence>
<feature type="compositionally biased region" description="Gly residues" evidence="1">
    <location>
        <begin position="87"/>
        <end position="98"/>
    </location>
</feature>
<dbReference type="InterPro" id="IPR005546">
    <property type="entry name" value="Autotransporte_beta"/>
</dbReference>
<name>S3J4T2_9ENTR</name>
<feature type="compositionally biased region" description="Gly residues" evidence="1">
    <location>
        <begin position="542"/>
        <end position="559"/>
    </location>
</feature>
<evidence type="ECO:0000313" key="3">
    <source>
        <dbReference type="EMBL" id="EPF15012.1"/>
    </source>
</evidence>
<dbReference type="Pfam" id="PF18883">
    <property type="entry name" value="AC_1"/>
    <property type="match status" value="1"/>
</dbReference>